<evidence type="ECO:0000313" key="7">
    <source>
        <dbReference type="Proteomes" id="UP000246569"/>
    </source>
</evidence>
<dbReference type="OrthoDB" id="2489132at2"/>
<name>A0A317MQS1_9GAMM</name>
<keyword evidence="7" id="KW-1185">Reference proteome</keyword>
<keyword evidence="2 4" id="KW-0807">Transducer</keyword>
<dbReference type="PROSITE" id="PS50111">
    <property type="entry name" value="CHEMOTAXIS_TRANSDUC_2"/>
    <property type="match status" value="1"/>
</dbReference>
<dbReference type="GO" id="GO:0004888">
    <property type="term" value="F:transmembrane signaling receptor activity"/>
    <property type="evidence" value="ECO:0007669"/>
    <property type="project" value="InterPro"/>
</dbReference>
<dbReference type="AlphaFoldDB" id="A0A317MQS1"/>
<dbReference type="SUPFAM" id="SSF58104">
    <property type="entry name" value="Methyl-accepting chemotaxis protein (MCP) signaling domain"/>
    <property type="match status" value="1"/>
</dbReference>
<feature type="domain" description="Methyl-accepting transducer" evidence="5">
    <location>
        <begin position="18"/>
        <end position="254"/>
    </location>
</feature>
<dbReference type="Proteomes" id="UP000246569">
    <property type="component" value="Unassembled WGS sequence"/>
</dbReference>
<comment type="subcellular location">
    <subcellularLocation>
        <location evidence="1">Membrane</location>
    </subcellularLocation>
</comment>
<dbReference type="PANTHER" id="PTHR32089:SF112">
    <property type="entry name" value="LYSOZYME-LIKE PROTEIN-RELATED"/>
    <property type="match status" value="1"/>
</dbReference>
<evidence type="ECO:0000256" key="2">
    <source>
        <dbReference type="ARBA" id="ARBA00023224"/>
    </source>
</evidence>
<evidence type="ECO:0000256" key="4">
    <source>
        <dbReference type="PROSITE-ProRule" id="PRU00284"/>
    </source>
</evidence>
<protein>
    <submittedName>
        <fullName evidence="6">Methyl-accepting chemotaxis sensory transducer</fullName>
    </submittedName>
</protein>
<gene>
    <name evidence="6" type="ORF">C7443_11361</name>
</gene>
<dbReference type="GO" id="GO:0016020">
    <property type="term" value="C:membrane"/>
    <property type="evidence" value="ECO:0007669"/>
    <property type="project" value="UniProtKB-SubCell"/>
</dbReference>
<dbReference type="RefSeq" id="WP_110020111.1">
    <property type="nucleotide sequence ID" value="NZ_QGTJ01000013.1"/>
</dbReference>
<dbReference type="InterPro" id="IPR004090">
    <property type="entry name" value="Chemotax_Me-accpt_rcpt"/>
</dbReference>
<accession>A0A317MQS1</accession>
<reference evidence="6 7" key="1">
    <citation type="submission" date="2018-05" db="EMBL/GenBank/DDBJ databases">
        <title>Genomic Encyclopedia of Type Strains, Phase IV (KMG-IV): sequencing the most valuable type-strain genomes for metagenomic binning, comparative biology and taxonomic classification.</title>
        <authorList>
            <person name="Goeker M."/>
        </authorList>
    </citation>
    <scope>NUCLEOTIDE SEQUENCE [LARGE SCALE GENOMIC DNA]</scope>
    <source>
        <strain evidence="6 7">DSM 23606</strain>
    </source>
</reference>
<organism evidence="6 7">
    <name type="scientific">Plasticicumulans acidivorans</name>
    <dbReference type="NCBI Taxonomy" id="886464"/>
    <lineage>
        <taxon>Bacteria</taxon>
        <taxon>Pseudomonadati</taxon>
        <taxon>Pseudomonadota</taxon>
        <taxon>Gammaproteobacteria</taxon>
        <taxon>Candidatus Competibacteraceae</taxon>
        <taxon>Plasticicumulans</taxon>
    </lineage>
</organism>
<sequence>MSASAPDYREIIRIVAEDAGHLAIAITDITGHLGEVSERVTREADAFDTLQALAGDMTQQNADVAEAADSTQRVVGNARHEVERTRQTIESSLTDIRALTESVAAIEAQLSELGGAMERVSTVAQGIDAIAKQTNLLALNATIEAVRAGEAGKGFAVVASEVKELAKQTRSATAEIEVTLKELGERTRGLLAQGAQSKQRSEQVRGGTQAIQTVMDTMGAAMDDVSEQAQRIGSAVGRIAGSCQQTVAALNDMASDVRLSSRNLREARDQLSRVQGVSEKLIGATAVDGIETHDSPLIQLAKHTAVQISALFEAAIDSGEISEHDLFDRDYRPQPDTEPQQYLTRFTEFTDRRLTPIQEDILGRNPRITFCAAVDDKGYLPTHNRKYSAAQGKDPVWNAANCRNRRIFNDRTGLASAQNREPILLQTYRRDMGGGNYVLMKEVAAPIVVRGRHWGGLRIGYKPN</sequence>
<dbReference type="GO" id="GO:0006935">
    <property type="term" value="P:chemotaxis"/>
    <property type="evidence" value="ECO:0007669"/>
    <property type="project" value="InterPro"/>
</dbReference>
<dbReference type="Gene3D" id="1.10.287.950">
    <property type="entry name" value="Methyl-accepting chemotaxis protein"/>
    <property type="match status" value="1"/>
</dbReference>
<dbReference type="PRINTS" id="PR00260">
    <property type="entry name" value="CHEMTRNSDUCR"/>
</dbReference>
<dbReference type="SMART" id="SM00283">
    <property type="entry name" value="MA"/>
    <property type="match status" value="1"/>
</dbReference>
<dbReference type="GO" id="GO:0007165">
    <property type="term" value="P:signal transduction"/>
    <property type="evidence" value="ECO:0007669"/>
    <property type="project" value="UniProtKB-KW"/>
</dbReference>
<evidence type="ECO:0000256" key="1">
    <source>
        <dbReference type="ARBA" id="ARBA00004370"/>
    </source>
</evidence>
<proteinExistence type="inferred from homology"/>
<dbReference type="InterPro" id="IPR004089">
    <property type="entry name" value="MCPsignal_dom"/>
</dbReference>
<comment type="caution">
    <text evidence="6">The sequence shown here is derived from an EMBL/GenBank/DDBJ whole genome shotgun (WGS) entry which is preliminary data.</text>
</comment>
<dbReference type="Pfam" id="PF00015">
    <property type="entry name" value="MCPsignal"/>
    <property type="match status" value="1"/>
</dbReference>
<dbReference type="PANTHER" id="PTHR32089">
    <property type="entry name" value="METHYL-ACCEPTING CHEMOTAXIS PROTEIN MCPB"/>
    <property type="match status" value="1"/>
</dbReference>
<evidence type="ECO:0000313" key="6">
    <source>
        <dbReference type="EMBL" id="PWV58880.1"/>
    </source>
</evidence>
<comment type="similarity">
    <text evidence="3">Belongs to the methyl-accepting chemotaxis (MCP) protein family.</text>
</comment>
<evidence type="ECO:0000259" key="5">
    <source>
        <dbReference type="PROSITE" id="PS50111"/>
    </source>
</evidence>
<dbReference type="EMBL" id="QGTJ01000013">
    <property type="protein sequence ID" value="PWV58880.1"/>
    <property type="molecule type" value="Genomic_DNA"/>
</dbReference>
<evidence type="ECO:0000256" key="3">
    <source>
        <dbReference type="ARBA" id="ARBA00029447"/>
    </source>
</evidence>